<organism evidence="3 4">
    <name type="scientific">Allochromatium humboldtianum</name>
    <dbReference type="NCBI Taxonomy" id="504901"/>
    <lineage>
        <taxon>Bacteria</taxon>
        <taxon>Pseudomonadati</taxon>
        <taxon>Pseudomonadota</taxon>
        <taxon>Gammaproteobacteria</taxon>
        <taxon>Chromatiales</taxon>
        <taxon>Chromatiaceae</taxon>
        <taxon>Allochromatium</taxon>
    </lineage>
</organism>
<dbReference type="Proteomes" id="UP000592294">
    <property type="component" value="Unassembled WGS sequence"/>
</dbReference>
<name>A0A850REX0_9GAMM</name>
<sequence length="246" mass="26366">MPLAASAGERITPPEAGPPPLATPRPDEGTLEHWMQGIDGMRRLPVAGVHMVQAGERVFFVSTNGRYVFLGAAIDLWNGERLTSLAEADRWLERLDPARLKLDVGDLGALDVGAGAQEVRIFVDPQCTQCADLLDQIAALTPAERAPYRFRLIPLAVLGQPSVAIVVRLNCLAETDRARATEALLTHQFETLPGASGTCGQGALQRALVTAQLLGIDRVPFLIAPDGRLQAGAPMNLPLWLQGDDA</sequence>
<dbReference type="GO" id="GO:0042597">
    <property type="term" value="C:periplasmic space"/>
    <property type="evidence" value="ECO:0007669"/>
    <property type="project" value="InterPro"/>
</dbReference>
<accession>A0A850REX0</accession>
<feature type="region of interest" description="Disordered" evidence="1">
    <location>
        <begin position="1"/>
        <end position="27"/>
    </location>
</feature>
<feature type="domain" description="Disulphide bond isomerase DsbC/G N-terminal" evidence="2">
    <location>
        <begin position="38"/>
        <end position="83"/>
    </location>
</feature>
<evidence type="ECO:0000313" key="4">
    <source>
        <dbReference type="Proteomes" id="UP000592294"/>
    </source>
</evidence>
<gene>
    <name evidence="3" type="ORF">HW932_02870</name>
</gene>
<dbReference type="InterPro" id="IPR009094">
    <property type="entry name" value="DiS-bond_isomerase_DsbC/G_N_sf"/>
</dbReference>
<dbReference type="InterPro" id="IPR036249">
    <property type="entry name" value="Thioredoxin-like_sf"/>
</dbReference>
<dbReference type="Gene3D" id="3.10.450.70">
    <property type="entry name" value="Disulphide bond isomerase, DsbC/G, N-terminal"/>
    <property type="match status" value="1"/>
</dbReference>
<dbReference type="SUPFAM" id="SSF52833">
    <property type="entry name" value="Thioredoxin-like"/>
    <property type="match status" value="1"/>
</dbReference>
<keyword evidence="4" id="KW-1185">Reference proteome</keyword>
<dbReference type="InterPro" id="IPR018950">
    <property type="entry name" value="DiS-bond_isomerase_DsbC/G_N"/>
</dbReference>
<evidence type="ECO:0000259" key="2">
    <source>
        <dbReference type="Pfam" id="PF10411"/>
    </source>
</evidence>
<protein>
    <recommendedName>
        <fullName evidence="2">Disulphide bond isomerase DsbC/G N-terminal domain-containing protein</fullName>
    </recommendedName>
</protein>
<comment type="caution">
    <text evidence="3">The sequence shown here is derived from an EMBL/GenBank/DDBJ whole genome shotgun (WGS) entry which is preliminary data.</text>
</comment>
<evidence type="ECO:0000313" key="3">
    <source>
        <dbReference type="EMBL" id="NVZ08201.1"/>
    </source>
</evidence>
<dbReference type="EMBL" id="JABZEO010000002">
    <property type="protein sequence ID" value="NVZ08201.1"/>
    <property type="molecule type" value="Genomic_DNA"/>
</dbReference>
<reference evidence="3 4" key="1">
    <citation type="submission" date="2020-06" db="EMBL/GenBank/DDBJ databases">
        <title>Whole-genome sequence of Allochromatium humboldtianum DSM 21881, type strain.</title>
        <authorList>
            <person name="Kyndt J.A."/>
            <person name="Meyer T.E."/>
        </authorList>
    </citation>
    <scope>NUCLEOTIDE SEQUENCE [LARGE SCALE GENOMIC DNA]</scope>
    <source>
        <strain evidence="3 4">DSM 21881</strain>
    </source>
</reference>
<dbReference type="SUPFAM" id="SSF54423">
    <property type="entry name" value="DsbC/DsbG N-terminal domain-like"/>
    <property type="match status" value="1"/>
</dbReference>
<evidence type="ECO:0000256" key="1">
    <source>
        <dbReference type="SAM" id="MobiDB-lite"/>
    </source>
</evidence>
<dbReference type="Pfam" id="PF10411">
    <property type="entry name" value="DsbC_N"/>
    <property type="match status" value="1"/>
</dbReference>
<dbReference type="Gene3D" id="3.40.30.10">
    <property type="entry name" value="Glutaredoxin"/>
    <property type="match status" value="1"/>
</dbReference>
<dbReference type="AlphaFoldDB" id="A0A850REX0"/>
<proteinExistence type="predicted"/>